<organism evidence="4 5">
    <name type="scientific">Vitis vinifera</name>
    <name type="common">Grape</name>
    <dbReference type="NCBI Taxonomy" id="29760"/>
    <lineage>
        <taxon>Eukaryota</taxon>
        <taxon>Viridiplantae</taxon>
        <taxon>Streptophyta</taxon>
        <taxon>Embryophyta</taxon>
        <taxon>Tracheophyta</taxon>
        <taxon>Spermatophyta</taxon>
        <taxon>Magnoliopsida</taxon>
        <taxon>eudicotyledons</taxon>
        <taxon>Gunneridae</taxon>
        <taxon>Pentapetalae</taxon>
        <taxon>rosids</taxon>
        <taxon>Vitales</taxon>
        <taxon>Vitaceae</taxon>
        <taxon>Viteae</taxon>
        <taxon>Vitis</taxon>
    </lineage>
</organism>
<feature type="region of interest" description="Disordered" evidence="2">
    <location>
        <begin position="78"/>
        <end position="106"/>
    </location>
</feature>
<keyword evidence="1" id="KW-0378">Hydrolase</keyword>
<dbReference type="Pfam" id="PF25597">
    <property type="entry name" value="SH3_retrovirus"/>
    <property type="match status" value="1"/>
</dbReference>
<dbReference type="InterPro" id="IPR001878">
    <property type="entry name" value="Znf_CCHC"/>
</dbReference>
<dbReference type="Pfam" id="PF22936">
    <property type="entry name" value="Pol_BBD"/>
    <property type="match status" value="1"/>
</dbReference>
<protein>
    <recommendedName>
        <fullName evidence="3">Integrase catalytic domain-containing protein</fullName>
    </recommendedName>
</protein>
<dbReference type="InterPro" id="IPR054722">
    <property type="entry name" value="PolX-like_BBD"/>
</dbReference>
<feature type="domain" description="Integrase catalytic" evidence="3">
    <location>
        <begin position="170"/>
        <end position="343"/>
    </location>
</feature>
<dbReference type="Pfam" id="PF14223">
    <property type="entry name" value="Retrotran_gag_2"/>
    <property type="match status" value="1"/>
</dbReference>
<proteinExistence type="predicted"/>
<dbReference type="Proteomes" id="UP001227230">
    <property type="component" value="Chromosome 13"/>
</dbReference>
<dbReference type="SUPFAM" id="SSF53098">
    <property type="entry name" value="Ribonuclease H-like"/>
    <property type="match status" value="1"/>
</dbReference>
<dbReference type="InterPro" id="IPR039537">
    <property type="entry name" value="Retrotran_Ty1/copia-like"/>
</dbReference>
<dbReference type="InterPro" id="IPR012337">
    <property type="entry name" value="RNaseH-like_sf"/>
</dbReference>
<evidence type="ECO:0000256" key="1">
    <source>
        <dbReference type="ARBA" id="ARBA00022670"/>
    </source>
</evidence>
<dbReference type="InterPro" id="IPR057670">
    <property type="entry name" value="SH3_retrovirus"/>
</dbReference>
<dbReference type="SMART" id="SM00343">
    <property type="entry name" value="ZnF_C2HC"/>
    <property type="match status" value="1"/>
</dbReference>
<evidence type="ECO:0000313" key="5">
    <source>
        <dbReference type="Proteomes" id="UP001227230"/>
    </source>
</evidence>
<keyword evidence="5" id="KW-1185">Reference proteome</keyword>
<dbReference type="PANTHER" id="PTHR42648">
    <property type="entry name" value="TRANSPOSASE, PUTATIVE-RELATED"/>
    <property type="match status" value="1"/>
</dbReference>
<keyword evidence="1" id="KW-0645">Protease</keyword>
<evidence type="ECO:0000259" key="3">
    <source>
        <dbReference type="PROSITE" id="PS50994"/>
    </source>
</evidence>
<name>A0ABY9D0S1_VITVI</name>
<gene>
    <name evidence="4" type="ORF">VitviT2T_018924</name>
</gene>
<dbReference type="InterPro" id="IPR001584">
    <property type="entry name" value="Integrase_cat-core"/>
</dbReference>
<dbReference type="SUPFAM" id="SSF57756">
    <property type="entry name" value="Retrovirus zinc finger-like domains"/>
    <property type="match status" value="1"/>
</dbReference>
<dbReference type="Gene3D" id="4.10.60.10">
    <property type="entry name" value="Zinc finger, CCHC-type"/>
    <property type="match status" value="1"/>
</dbReference>
<dbReference type="Gene3D" id="3.30.420.10">
    <property type="entry name" value="Ribonuclease H-like superfamily/Ribonuclease H"/>
    <property type="match status" value="1"/>
</dbReference>
<evidence type="ECO:0000313" key="4">
    <source>
        <dbReference type="EMBL" id="WKA00584.1"/>
    </source>
</evidence>
<accession>A0ABY9D0S1</accession>
<dbReference type="PROSITE" id="PS50994">
    <property type="entry name" value="INTEGRASE"/>
    <property type="match status" value="1"/>
</dbReference>
<evidence type="ECO:0000256" key="2">
    <source>
        <dbReference type="SAM" id="MobiDB-lite"/>
    </source>
</evidence>
<reference evidence="4 5" key="1">
    <citation type="journal article" date="2023" name="Hortic Res">
        <title>The complete reference genome for grapevine (Vitis vinifera L.) genetics and breeding.</title>
        <authorList>
            <person name="Shi X."/>
            <person name="Cao S."/>
            <person name="Wang X."/>
            <person name="Huang S."/>
            <person name="Wang Y."/>
            <person name="Liu Z."/>
            <person name="Liu W."/>
            <person name="Leng X."/>
            <person name="Peng Y."/>
            <person name="Wang N."/>
            <person name="Wang Y."/>
            <person name="Ma Z."/>
            <person name="Xu X."/>
            <person name="Zhang F."/>
            <person name="Xue H."/>
            <person name="Zhong H."/>
            <person name="Wang Y."/>
            <person name="Zhang K."/>
            <person name="Velt A."/>
            <person name="Avia K."/>
            <person name="Holtgrawe D."/>
            <person name="Grimplet J."/>
            <person name="Matus J.T."/>
            <person name="Ware D."/>
            <person name="Wu X."/>
            <person name="Wang H."/>
            <person name="Liu C."/>
            <person name="Fang Y."/>
            <person name="Rustenholz C."/>
            <person name="Cheng Z."/>
            <person name="Xiao H."/>
            <person name="Zhou Y."/>
        </authorList>
    </citation>
    <scope>NUCLEOTIDE SEQUENCE [LARGE SCALE GENOMIC DNA]</scope>
    <source>
        <strain evidence="5">cv. Pinot noir / PN40024</strain>
        <tissue evidence="4">Leaf</tissue>
    </source>
</reference>
<sequence length="482" mass="55054">MEMSNLVTRLKTLKLELSEDILVHLVLISLPTQFSPFKISYNTQKEKWTLNELIAQCVQEKERLKQEKIKSAHLASTSQGFGTNKKRKRDNKGKQTAVSRTLKQKKQKKQDKEITCFFCKKVGHMKKTCTKYAVWREKKGCLRSQMPTDGEKYIYVGNGNKATVKAIGLFRLQLDSGCTLDLEETFVVPSFRRNLISVSCLDKFGYCCSFGNGMSQSLDVIKNFKAEVENQLSKKIKVVRSDCGSEYYGRYDGSGEQRPGPFAKYLMECGIVPQYTMPGTLSQNGVAERRNRTLKDMVRSMISHSTLPESLWGEAIKTAVYILNRVPSKAVAKTPYELWTSKKPSIRHLHVWGCPTEARPYKPNEKKLDSRTVSCYFVGYSERSRGFKFYDPSTRSFFETGNAKFIEDVELSGRESLRKVVFEEKSVNIPIITTRHGHIMFDDNIQNVQSITGIQDTPEIPPTQVMEPIQVHQEVTQQPQEP</sequence>
<dbReference type="PANTHER" id="PTHR42648:SF28">
    <property type="entry name" value="TRANSPOSON-ENCODED PROTEIN WITH RIBONUCLEASE H-LIKE AND RETROVIRUS ZINC FINGER-LIKE DOMAINS"/>
    <property type="match status" value="1"/>
</dbReference>
<dbReference type="InterPro" id="IPR036875">
    <property type="entry name" value="Znf_CCHC_sf"/>
</dbReference>
<dbReference type="InterPro" id="IPR036397">
    <property type="entry name" value="RNaseH_sf"/>
</dbReference>
<dbReference type="EMBL" id="CP126660">
    <property type="protein sequence ID" value="WKA00584.1"/>
    <property type="molecule type" value="Genomic_DNA"/>
</dbReference>